<dbReference type="InterPro" id="IPR013096">
    <property type="entry name" value="Cupin_2"/>
</dbReference>
<gene>
    <name evidence="3" type="ORF">SAMN05660733_05360</name>
</gene>
<keyword evidence="3" id="KW-0413">Isomerase</keyword>
<dbReference type="InterPro" id="IPR014710">
    <property type="entry name" value="RmlC-like_jellyroll"/>
</dbReference>
<accession>A0A1W2F8Z6</accession>
<proteinExistence type="predicted"/>
<keyword evidence="4" id="KW-1185">Reference proteome</keyword>
<name>A0A1W2F8Z6_9PSEU</name>
<dbReference type="SUPFAM" id="SSF51182">
    <property type="entry name" value="RmlC-like cupins"/>
    <property type="match status" value="1"/>
</dbReference>
<dbReference type="OrthoDB" id="9791637at2"/>
<feature type="region of interest" description="Disordered" evidence="1">
    <location>
        <begin position="120"/>
        <end position="142"/>
    </location>
</feature>
<dbReference type="Proteomes" id="UP000192840">
    <property type="component" value="Unassembled WGS sequence"/>
</dbReference>
<feature type="domain" description="Cupin type-2" evidence="2">
    <location>
        <begin position="43"/>
        <end position="110"/>
    </location>
</feature>
<evidence type="ECO:0000259" key="2">
    <source>
        <dbReference type="Pfam" id="PF07883"/>
    </source>
</evidence>
<dbReference type="AlphaFoldDB" id="A0A1W2F8Z6"/>
<dbReference type="Pfam" id="PF07883">
    <property type="entry name" value="Cupin_2"/>
    <property type="match status" value="1"/>
</dbReference>
<dbReference type="RefSeq" id="WP_030481058.1">
    <property type="nucleotide sequence ID" value="NZ_FWYC01000012.1"/>
</dbReference>
<evidence type="ECO:0000313" key="3">
    <source>
        <dbReference type="EMBL" id="SMD18333.1"/>
    </source>
</evidence>
<dbReference type="EMBL" id="FWYC01000012">
    <property type="protein sequence ID" value="SMD18333.1"/>
    <property type="molecule type" value="Genomic_DNA"/>
</dbReference>
<protein>
    <submittedName>
        <fullName evidence="3">Mannose-6-phosphate isomerase, cupin superfamily</fullName>
    </submittedName>
</protein>
<dbReference type="eggNOG" id="COG1917">
    <property type="taxonomic scope" value="Bacteria"/>
</dbReference>
<evidence type="ECO:0000256" key="1">
    <source>
        <dbReference type="SAM" id="MobiDB-lite"/>
    </source>
</evidence>
<evidence type="ECO:0000313" key="4">
    <source>
        <dbReference type="Proteomes" id="UP000192840"/>
    </source>
</evidence>
<dbReference type="Gene3D" id="2.60.120.10">
    <property type="entry name" value="Jelly Rolls"/>
    <property type="match status" value="1"/>
</dbReference>
<dbReference type="GO" id="GO:0016853">
    <property type="term" value="F:isomerase activity"/>
    <property type="evidence" value="ECO:0007669"/>
    <property type="project" value="UniProtKB-KW"/>
</dbReference>
<sequence length="142" mass="14644">MTVEDVTTEKIWTTEAGQLSVQERPFGTIGHFPASQARLRASYVGVQPGRPAPVTRHALSGELVYVVSGSAAAYVDGEVKAIEAGTTLYLPPGTAHGFKASGEPAVLLVVHVPSVPPAEDHEAVLPDFDGGAGDAGGVEEKA</sequence>
<reference evidence="4" key="1">
    <citation type="submission" date="2017-04" db="EMBL/GenBank/DDBJ databases">
        <authorList>
            <person name="Varghese N."/>
            <person name="Submissions S."/>
        </authorList>
    </citation>
    <scope>NUCLEOTIDE SEQUENCE [LARGE SCALE GENOMIC DNA]</scope>
    <source>
        <strain evidence="4">DSM 44073</strain>
    </source>
</reference>
<organism evidence="3 4">
    <name type="scientific">Lentzea albidocapillata</name>
    <dbReference type="NCBI Taxonomy" id="40571"/>
    <lineage>
        <taxon>Bacteria</taxon>
        <taxon>Bacillati</taxon>
        <taxon>Actinomycetota</taxon>
        <taxon>Actinomycetes</taxon>
        <taxon>Pseudonocardiales</taxon>
        <taxon>Pseudonocardiaceae</taxon>
        <taxon>Lentzea</taxon>
    </lineage>
</organism>
<dbReference type="STRING" id="40571.SAMN05660733_05360"/>
<dbReference type="InterPro" id="IPR011051">
    <property type="entry name" value="RmlC_Cupin_sf"/>
</dbReference>